<evidence type="ECO:0000313" key="6">
    <source>
        <dbReference type="EMBL" id="MCK7593509.1"/>
    </source>
</evidence>
<gene>
    <name evidence="6" type="ORF">M0G41_07490</name>
</gene>
<dbReference type="PANTHER" id="PTHR33607">
    <property type="entry name" value="ENDONUCLEASE-1"/>
    <property type="match status" value="1"/>
</dbReference>
<evidence type="ECO:0000313" key="7">
    <source>
        <dbReference type="Proteomes" id="UP001431449"/>
    </source>
</evidence>
<protein>
    <submittedName>
        <fullName evidence="6">Endonuclease</fullName>
    </submittedName>
</protein>
<dbReference type="GO" id="GO:0004519">
    <property type="term" value="F:endonuclease activity"/>
    <property type="evidence" value="ECO:0007669"/>
    <property type="project" value="UniProtKB-KW"/>
</dbReference>
<evidence type="ECO:0000256" key="1">
    <source>
        <dbReference type="ARBA" id="ARBA00006429"/>
    </source>
</evidence>
<dbReference type="Pfam" id="PF04231">
    <property type="entry name" value="Endonuclease_1"/>
    <property type="match status" value="1"/>
</dbReference>
<keyword evidence="4" id="KW-0732">Signal</keyword>
<dbReference type="RefSeq" id="WP_248207158.1">
    <property type="nucleotide sequence ID" value="NZ_JALNMH010000005.1"/>
</dbReference>
<dbReference type="Gene3D" id="2.60.120.380">
    <property type="match status" value="1"/>
</dbReference>
<dbReference type="Proteomes" id="UP001431449">
    <property type="component" value="Unassembled WGS sequence"/>
</dbReference>
<keyword evidence="6" id="KW-0255">Endonuclease</keyword>
<name>A0ABT0GG41_9GAMM</name>
<feature type="signal peptide" evidence="4">
    <location>
        <begin position="1"/>
        <end position="26"/>
    </location>
</feature>
<dbReference type="PANTHER" id="PTHR33607:SF2">
    <property type="entry name" value="ENDONUCLEASE-1"/>
    <property type="match status" value="1"/>
</dbReference>
<dbReference type="InterPro" id="IPR007346">
    <property type="entry name" value="Endonuclease-I"/>
</dbReference>
<feature type="chain" id="PRO_5045445756" evidence="4">
    <location>
        <begin position="27"/>
        <end position="574"/>
    </location>
</feature>
<dbReference type="EMBL" id="JALNMH010000005">
    <property type="protein sequence ID" value="MCK7593509.1"/>
    <property type="molecule type" value="Genomic_DNA"/>
</dbReference>
<keyword evidence="2" id="KW-0540">Nuclease</keyword>
<sequence length="574" mass="59358">MFQRAAGFGQALTLAALACAAMPVHADVFINEFHYDNVNTDSNEAVEVIGPAGTSLAGWTVVLYNGGDGRRYATLNLSGTLPSQCGGHGTAVVQAPGMQNGAPDGLALVNASGTVVQFLSYEGQFTATDGPAKGLASQNIGVSESSSTPVGHSLRLTGSGSSAASFTWQAPAASSFGACNPGQTLSGGGGGGGGGTTALTRGVAVGPLAASTGQSLAYTIEVPAGATNLQVSSSGGSGDADLYLRYGSAPTTSSYDCRPYLSGNNETCTVASPQAGTWHIMLRAYNSFSGASLLADYTPASGGGGGGGVPSGYYAGVTATSASALRSSLHPVIDDHTKIPYTASTTDSWDVLEFADEDPLDTGRILDIYKNVSYAKAGGGNNFYNREHTWPKSLGFPTDGPTNYPYTDLHMLMLSEINYNASRGNLPFGNCTASCTEYPTQAYAGAGGGSGSFPGNSNWSNGSIWQVWRKLKGNVARAMFYMDLRYEGGTHGASGAAEPDLRLTDNLSLVTTSSGNATVAYMGSLSVLLQWHAEDPVDAAERLRNDAIYSYQGNRNPFVDHPEWVACIYQGVCN</sequence>
<dbReference type="PROSITE" id="PS51257">
    <property type="entry name" value="PROKAR_LIPOPROTEIN"/>
    <property type="match status" value="1"/>
</dbReference>
<evidence type="ECO:0000256" key="2">
    <source>
        <dbReference type="ARBA" id="ARBA00022722"/>
    </source>
</evidence>
<dbReference type="SUPFAM" id="SSF54060">
    <property type="entry name" value="His-Me finger endonucleases"/>
    <property type="match status" value="1"/>
</dbReference>
<accession>A0ABT0GG41</accession>
<reference evidence="6" key="1">
    <citation type="submission" date="2022-04" db="EMBL/GenBank/DDBJ databases">
        <title>Lysobacter sp. CAU 1642 isolated from sea sand.</title>
        <authorList>
            <person name="Kim W."/>
        </authorList>
    </citation>
    <scope>NUCLEOTIDE SEQUENCE</scope>
    <source>
        <strain evidence="6">CAU 1642</strain>
    </source>
</reference>
<dbReference type="InterPro" id="IPR044925">
    <property type="entry name" value="His-Me_finger_sf"/>
</dbReference>
<feature type="domain" description="Peptidase C-terminal archaeal/bacterial" evidence="5">
    <location>
        <begin position="217"/>
        <end position="283"/>
    </location>
</feature>
<dbReference type="InterPro" id="IPR007280">
    <property type="entry name" value="Peptidase_C_arc/bac"/>
</dbReference>
<evidence type="ECO:0000256" key="3">
    <source>
        <dbReference type="ARBA" id="ARBA00022801"/>
    </source>
</evidence>
<keyword evidence="7" id="KW-1185">Reference proteome</keyword>
<comment type="caution">
    <text evidence="6">The sequence shown here is derived from an EMBL/GenBank/DDBJ whole genome shotgun (WGS) entry which is preliminary data.</text>
</comment>
<evidence type="ECO:0000259" key="5">
    <source>
        <dbReference type="Pfam" id="PF04151"/>
    </source>
</evidence>
<proteinExistence type="inferred from homology"/>
<dbReference type="Pfam" id="PF04151">
    <property type="entry name" value="PPC"/>
    <property type="match status" value="1"/>
</dbReference>
<keyword evidence="3" id="KW-0378">Hydrolase</keyword>
<evidence type="ECO:0000256" key="4">
    <source>
        <dbReference type="SAM" id="SignalP"/>
    </source>
</evidence>
<comment type="similarity">
    <text evidence="1">Belongs to the EndA/NucM nuclease family.</text>
</comment>
<organism evidence="6 7">
    <name type="scientific">Pseudomarimonas salicorniae</name>
    <dbReference type="NCBI Taxonomy" id="2933270"/>
    <lineage>
        <taxon>Bacteria</taxon>
        <taxon>Pseudomonadati</taxon>
        <taxon>Pseudomonadota</taxon>
        <taxon>Gammaproteobacteria</taxon>
        <taxon>Lysobacterales</taxon>
        <taxon>Lysobacteraceae</taxon>
        <taxon>Pseudomarimonas</taxon>
    </lineage>
</organism>